<keyword evidence="1" id="KW-0677">Repeat</keyword>
<keyword evidence="4" id="KW-0472">Membrane</keyword>
<organism evidence="5 6">
    <name type="scientific">Caenorhabditis briggsae</name>
    <dbReference type="NCBI Taxonomy" id="6238"/>
    <lineage>
        <taxon>Eukaryota</taxon>
        <taxon>Metazoa</taxon>
        <taxon>Ecdysozoa</taxon>
        <taxon>Nematoda</taxon>
        <taxon>Chromadorea</taxon>
        <taxon>Rhabditida</taxon>
        <taxon>Rhabditina</taxon>
        <taxon>Rhabditomorpha</taxon>
        <taxon>Rhabditoidea</taxon>
        <taxon>Rhabditidae</taxon>
        <taxon>Peloderinae</taxon>
        <taxon>Caenorhabditis</taxon>
    </lineage>
</organism>
<evidence type="ECO:0000256" key="4">
    <source>
        <dbReference type="SAM" id="Phobius"/>
    </source>
</evidence>
<feature type="compositionally biased region" description="Pro residues" evidence="3">
    <location>
        <begin position="247"/>
        <end position="257"/>
    </location>
</feature>
<dbReference type="HOGENOM" id="CLU_505510_0_0_1"/>
<feature type="region of interest" description="Disordered" evidence="3">
    <location>
        <begin position="292"/>
        <end position="375"/>
    </location>
</feature>
<evidence type="ECO:0000256" key="1">
    <source>
        <dbReference type="ARBA" id="ARBA00022737"/>
    </source>
</evidence>
<dbReference type="Proteomes" id="UP000008549">
    <property type="component" value="Unassembled WGS sequence"/>
</dbReference>
<dbReference type="OMA" id="AAWKDII"/>
<keyword evidence="4" id="KW-1133">Transmembrane helix</keyword>
<protein>
    <submittedName>
        <fullName evidence="5">Protein CBR-COL-87</fullName>
    </submittedName>
</protein>
<evidence type="ECO:0000313" key="7">
    <source>
        <dbReference type="WormBase" id="CBG20838"/>
    </source>
</evidence>
<feature type="region of interest" description="Disordered" evidence="3">
    <location>
        <begin position="125"/>
        <end position="274"/>
    </location>
</feature>
<feature type="region of interest" description="Disordered" evidence="3">
    <location>
        <begin position="399"/>
        <end position="424"/>
    </location>
</feature>
<feature type="transmembrane region" description="Helical" evidence="4">
    <location>
        <begin position="12"/>
        <end position="31"/>
    </location>
</feature>
<dbReference type="AlphaFoldDB" id="A8XYR4"/>
<reference evidence="5 6" key="1">
    <citation type="journal article" date="2003" name="PLoS Biol.">
        <title>The genome sequence of Caenorhabditis briggsae: a platform for comparative genomics.</title>
        <authorList>
            <person name="Stein L.D."/>
            <person name="Bao Z."/>
            <person name="Blasiar D."/>
            <person name="Blumenthal T."/>
            <person name="Brent M.R."/>
            <person name="Chen N."/>
            <person name="Chinwalla A."/>
            <person name="Clarke L."/>
            <person name="Clee C."/>
            <person name="Coghlan A."/>
            <person name="Coulson A."/>
            <person name="D'Eustachio P."/>
            <person name="Fitch D.H."/>
            <person name="Fulton L.A."/>
            <person name="Fulton R.E."/>
            <person name="Griffiths-Jones S."/>
            <person name="Harris T.W."/>
            <person name="Hillier L.W."/>
            <person name="Kamath R."/>
            <person name="Kuwabara P.E."/>
            <person name="Mardis E.R."/>
            <person name="Marra M.A."/>
            <person name="Miner T.L."/>
            <person name="Minx P."/>
            <person name="Mullikin J.C."/>
            <person name="Plumb R.W."/>
            <person name="Rogers J."/>
            <person name="Schein J.E."/>
            <person name="Sohrmann M."/>
            <person name="Spieth J."/>
            <person name="Stajich J.E."/>
            <person name="Wei C."/>
            <person name="Willey D."/>
            <person name="Wilson R.K."/>
            <person name="Durbin R."/>
            <person name="Waterston R.H."/>
        </authorList>
    </citation>
    <scope>NUCLEOTIDE SEQUENCE [LARGE SCALE GENOMIC DNA]</scope>
    <source>
        <strain evidence="5 6">AF16</strain>
    </source>
</reference>
<sequence length="544" mass="59758">MHSSYSYFHPLSYFSTLFLLTSLSFLVYFVTDVQKFEEECKSQMIVFQVGNSRMYILNFDFQTFEQAAWKDIIQLEKLHARARRDVGFLTKRKTRRRQKVKKHKRPVQIIQQEFVPVAEEVDEYKNSDWRKESEDESTDVETSTEVYIEEKEDVQGSSPFSENSDENETENNGYSAPKNPTNPEKIRNMERREMKLKNGYTKKGLETDNGEEGEKKEEDVEGYEEREDNEDEECADTDLKCYGNPCPRGPAGPPGPHGSPGEDAPDGVDGGNGTDWELLVEDRVIVLGCVKCPQGPRGVEGDPGPPGDKGGTGKNGNPGLDGYEGFPGQSGQEGEAGYDGDYGPDGWAGQRGEDSKIYKNLPGPPGPSGAAGPPGEVGGYGNLGYGGIEGVAGVAGAPGEHGIPGPPGAPGTPGEPGIPGEYVGQCKCPERRRSVVNSYPQPPPSYYTVPYSMTTEAYLTSSDYPVYVETTTQEVPTTSIYRYFVKAATPGYKTMETTSEYVETTTVEYSTEAKSQYVEDTSTHIAEASKAFEPPEDHPRIPKS</sequence>
<feature type="compositionally biased region" description="Acidic residues" evidence="3">
    <location>
        <begin position="219"/>
        <end position="236"/>
    </location>
</feature>
<dbReference type="STRING" id="6238.A8XYR4"/>
<dbReference type="InterPro" id="IPR008160">
    <property type="entry name" value="Collagen"/>
</dbReference>
<dbReference type="PANTHER" id="PTHR24023">
    <property type="entry name" value="COLLAGEN ALPHA"/>
    <property type="match status" value="1"/>
</dbReference>
<evidence type="ECO:0000256" key="2">
    <source>
        <dbReference type="ARBA" id="ARBA00023157"/>
    </source>
</evidence>
<dbReference type="PANTHER" id="PTHR24023:SF1111">
    <property type="entry name" value="EMI DOMAIN-CONTAINING PROTEIN 1-LIKE ISOFORM X1"/>
    <property type="match status" value="1"/>
</dbReference>
<keyword evidence="2" id="KW-1015">Disulfide bond</keyword>
<dbReference type="WormBase" id="CBG20838">
    <property type="protein sequence ID" value="CBP32904"/>
    <property type="gene ID" value="WBGene00039751"/>
    <property type="gene designation" value="Cbr-col-87"/>
</dbReference>
<gene>
    <name evidence="7" type="primary">col-87</name>
    <name evidence="5" type="synonym">Cbr-col-87</name>
    <name evidence="7" type="ORF">CBG20838</name>
    <name evidence="5" type="ORF">CBG_20838</name>
</gene>
<evidence type="ECO:0000313" key="6">
    <source>
        <dbReference type="Proteomes" id="UP000008549"/>
    </source>
</evidence>
<dbReference type="EMBL" id="HE600928">
    <property type="protein sequence ID" value="CAP37780.2"/>
    <property type="molecule type" value="Genomic_DNA"/>
</dbReference>
<dbReference type="InterPro" id="IPR050149">
    <property type="entry name" value="Collagen_superfamily"/>
</dbReference>
<proteinExistence type="predicted"/>
<feature type="compositionally biased region" description="Gly residues" evidence="3">
    <location>
        <begin position="307"/>
        <end position="316"/>
    </location>
</feature>
<keyword evidence="6" id="KW-1185">Reference proteome</keyword>
<feature type="compositionally biased region" description="Basic and acidic residues" evidence="3">
    <location>
        <begin position="184"/>
        <end position="196"/>
    </location>
</feature>
<evidence type="ECO:0000313" key="5">
    <source>
        <dbReference type="EMBL" id="CAP37780.2"/>
    </source>
</evidence>
<reference evidence="5 6" key="2">
    <citation type="journal article" date="2011" name="PLoS Genet.">
        <title>Caenorhabditis briggsae recombinant inbred line genotypes reveal inter-strain incompatibility and the evolution of recombination.</title>
        <authorList>
            <person name="Ross J.A."/>
            <person name="Koboldt D.C."/>
            <person name="Staisch J.E."/>
            <person name="Chamberlin H.M."/>
            <person name="Gupta B.P."/>
            <person name="Miller R.D."/>
            <person name="Baird S.E."/>
            <person name="Haag E.S."/>
        </authorList>
    </citation>
    <scope>NUCLEOTIDE SEQUENCE [LARGE SCALE GENOMIC DNA]</scope>
    <source>
        <strain evidence="5 6">AF16</strain>
    </source>
</reference>
<dbReference type="Pfam" id="PF01391">
    <property type="entry name" value="Collagen"/>
    <property type="match status" value="2"/>
</dbReference>
<dbReference type="InParanoid" id="A8XYR4"/>
<accession>A8XYR4</accession>
<name>A8XYR4_CAEBR</name>
<keyword evidence="4" id="KW-0812">Transmembrane</keyword>
<evidence type="ECO:0000256" key="3">
    <source>
        <dbReference type="SAM" id="MobiDB-lite"/>
    </source>
</evidence>
<dbReference type="FunCoup" id="A8XYR4">
    <property type="interactions" value="329"/>
</dbReference>
<dbReference type="eggNOG" id="KOG3544">
    <property type="taxonomic scope" value="Eukaryota"/>
</dbReference>